<dbReference type="Pfam" id="PF18755">
    <property type="entry name" value="RAMA"/>
    <property type="match status" value="1"/>
</dbReference>
<protein>
    <recommendedName>
        <fullName evidence="1">RAMA domain-containing protein</fullName>
    </recommendedName>
</protein>
<dbReference type="EMBL" id="JBHMAS010000157">
    <property type="protein sequence ID" value="MFB9785550.1"/>
    <property type="molecule type" value="Genomic_DNA"/>
</dbReference>
<dbReference type="RefSeq" id="WP_378377662.1">
    <property type="nucleotide sequence ID" value="NZ_JBHMAS010000157.1"/>
</dbReference>
<gene>
    <name evidence="2" type="ORF">ACFFQ6_38290</name>
</gene>
<reference evidence="2 3" key="1">
    <citation type="submission" date="2024-09" db="EMBL/GenBank/DDBJ databases">
        <authorList>
            <person name="Sun Q."/>
            <person name="Mori K."/>
        </authorList>
    </citation>
    <scope>NUCLEOTIDE SEQUENCE [LARGE SCALE GENOMIC DNA]</scope>
    <source>
        <strain evidence="2 3">JCM 11411</strain>
    </source>
</reference>
<accession>A0ABV5XSV6</accession>
<proteinExistence type="predicted"/>
<dbReference type="InterPro" id="IPR040843">
    <property type="entry name" value="RAMA"/>
</dbReference>
<evidence type="ECO:0000259" key="1">
    <source>
        <dbReference type="Pfam" id="PF18755"/>
    </source>
</evidence>
<evidence type="ECO:0000313" key="3">
    <source>
        <dbReference type="Proteomes" id="UP001589587"/>
    </source>
</evidence>
<evidence type="ECO:0000313" key="2">
    <source>
        <dbReference type="EMBL" id="MFB9785550.1"/>
    </source>
</evidence>
<dbReference type="Proteomes" id="UP001589587">
    <property type="component" value="Unassembled WGS sequence"/>
</dbReference>
<comment type="caution">
    <text evidence="2">The sequence shown here is derived from an EMBL/GenBank/DDBJ whole genome shotgun (WGS) entry which is preliminary data.</text>
</comment>
<feature type="domain" description="RAMA" evidence="1">
    <location>
        <begin position="59"/>
        <end position="143"/>
    </location>
</feature>
<name>A0ABV5XSV6_9NOCA</name>
<organism evidence="2 3">
    <name type="scientific">Rhodococcus baikonurensis</name>
    <dbReference type="NCBI Taxonomy" id="172041"/>
    <lineage>
        <taxon>Bacteria</taxon>
        <taxon>Bacillati</taxon>
        <taxon>Actinomycetota</taxon>
        <taxon>Actinomycetes</taxon>
        <taxon>Mycobacteriales</taxon>
        <taxon>Nocardiaceae</taxon>
        <taxon>Rhodococcus</taxon>
        <taxon>Rhodococcus erythropolis group</taxon>
    </lineage>
</organism>
<sequence>MHKIEIDDEIFALLQQLAVPFVDTPNSVLRRELLTAQKDSKSDKSEPTDAVATQFAPVLHNRTGELMPYITSGKIRPDDILIYTKRNGESYRGTVTNDGWIRANGNTYVSPSGALKACLGHDVNGWKTWTHQRTNRLLDTFRK</sequence>
<keyword evidence="3" id="KW-1185">Reference proteome</keyword>